<feature type="region of interest" description="Disordered" evidence="1">
    <location>
        <begin position="1"/>
        <end position="73"/>
    </location>
</feature>
<dbReference type="Proteomes" id="UP000034164">
    <property type="component" value="Unassembled WGS sequence"/>
</dbReference>
<accession>A0A0G2I8B5</accession>
<dbReference type="AlphaFoldDB" id="A0A0G2I8B5"/>
<evidence type="ECO:0000256" key="1">
    <source>
        <dbReference type="SAM" id="MobiDB-lite"/>
    </source>
</evidence>
<feature type="compositionally biased region" description="Basic residues" evidence="1">
    <location>
        <begin position="29"/>
        <end position="42"/>
    </location>
</feature>
<feature type="compositionally biased region" description="Polar residues" evidence="1">
    <location>
        <begin position="112"/>
        <end position="121"/>
    </location>
</feature>
<comment type="caution">
    <text evidence="2">The sequence shown here is derived from an EMBL/GenBank/DDBJ whole genome shotgun (WGS) entry which is preliminary data.</text>
</comment>
<protein>
    <submittedName>
        <fullName evidence="2">Uncharacterized protein</fullName>
    </submittedName>
</protein>
<dbReference type="OrthoDB" id="10528429at2759"/>
<dbReference type="VEuPathDB" id="FungiDB:EMCG_07595"/>
<gene>
    <name evidence="2" type="ORF">EMCG_07595</name>
</gene>
<dbReference type="EMBL" id="LCZI01000412">
    <property type="protein sequence ID" value="KKZ66763.1"/>
    <property type="molecule type" value="Genomic_DNA"/>
</dbReference>
<feature type="compositionally biased region" description="Polar residues" evidence="1">
    <location>
        <begin position="51"/>
        <end position="73"/>
    </location>
</feature>
<evidence type="ECO:0000313" key="2">
    <source>
        <dbReference type="EMBL" id="KKZ66763.1"/>
    </source>
</evidence>
<organism evidence="2 3">
    <name type="scientific">[Emmonsia] crescens</name>
    <dbReference type="NCBI Taxonomy" id="73230"/>
    <lineage>
        <taxon>Eukaryota</taxon>
        <taxon>Fungi</taxon>
        <taxon>Dikarya</taxon>
        <taxon>Ascomycota</taxon>
        <taxon>Pezizomycotina</taxon>
        <taxon>Eurotiomycetes</taxon>
        <taxon>Eurotiomycetidae</taxon>
        <taxon>Onygenales</taxon>
        <taxon>Ajellomycetaceae</taxon>
        <taxon>Emergomyces</taxon>
    </lineage>
</organism>
<evidence type="ECO:0000313" key="3">
    <source>
        <dbReference type="Proteomes" id="UP000034164"/>
    </source>
</evidence>
<proteinExistence type="predicted"/>
<feature type="region of interest" description="Disordered" evidence="1">
    <location>
        <begin position="94"/>
        <end position="121"/>
    </location>
</feature>
<reference evidence="3" key="1">
    <citation type="journal article" date="2015" name="PLoS Genet.">
        <title>The dynamic genome and transcriptome of the human fungal pathogen Blastomyces and close relative Emmonsia.</title>
        <authorList>
            <person name="Munoz J.F."/>
            <person name="Gauthier G.M."/>
            <person name="Desjardins C.A."/>
            <person name="Gallo J.E."/>
            <person name="Holder J."/>
            <person name="Sullivan T.D."/>
            <person name="Marty A.J."/>
            <person name="Carmen J.C."/>
            <person name="Chen Z."/>
            <person name="Ding L."/>
            <person name="Gujja S."/>
            <person name="Magrini V."/>
            <person name="Misas E."/>
            <person name="Mitreva M."/>
            <person name="Priest M."/>
            <person name="Saif S."/>
            <person name="Whiston E.A."/>
            <person name="Young S."/>
            <person name="Zeng Q."/>
            <person name="Goldman W.E."/>
            <person name="Mardis E.R."/>
            <person name="Taylor J.W."/>
            <person name="McEwen J.G."/>
            <person name="Clay O.K."/>
            <person name="Klein B.S."/>
            <person name="Cuomo C.A."/>
        </authorList>
    </citation>
    <scope>NUCLEOTIDE SEQUENCE [LARGE SCALE GENOMIC DNA]</scope>
    <source>
        <strain evidence="3">UAMH 3008</strain>
    </source>
</reference>
<name>A0A0G2I8B5_9EURO</name>
<sequence length="121" mass="13241">MIHPMIRLTSPKKREALRLRNRLPSPRSARLKTKRRSPHPRSPRWSLAKVETSSSVTYHGTSTKSGSDPSLKNSVSFPGCALLPIARVAGQEVSDTLSSSTLLMPLRPTPPKRTSSSTAVN</sequence>